<dbReference type="Proteomes" id="UP001172386">
    <property type="component" value="Unassembled WGS sequence"/>
</dbReference>
<organism evidence="1 2">
    <name type="scientific">Neophaeococcomyces mojaviensis</name>
    <dbReference type="NCBI Taxonomy" id="3383035"/>
    <lineage>
        <taxon>Eukaryota</taxon>
        <taxon>Fungi</taxon>
        <taxon>Dikarya</taxon>
        <taxon>Ascomycota</taxon>
        <taxon>Pezizomycotina</taxon>
        <taxon>Eurotiomycetes</taxon>
        <taxon>Chaetothyriomycetidae</taxon>
        <taxon>Chaetothyriales</taxon>
        <taxon>Chaetothyriales incertae sedis</taxon>
        <taxon>Neophaeococcomyces</taxon>
    </lineage>
</organism>
<reference evidence="1" key="1">
    <citation type="submission" date="2022-10" db="EMBL/GenBank/DDBJ databases">
        <title>Culturing micro-colonial fungi from biological soil crusts in the Mojave desert and describing Neophaeococcomyces mojavensis, and introducing the new genera and species Taxawa tesnikishii.</title>
        <authorList>
            <person name="Kurbessoian T."/>
            <person name="Stajich J.E."/>
        </authorList>
    </citation>
    <scope>NUCLEOTIDE SEQUENCE</scope>
    <source>
        <strain evidence="1">JES_112</strain>
    </source>
</reference>
<keyword evidence="2" id="KW-1185">Reference proteome</keyword>
<dbReference type="EMBL" id="JAPDRQ010000401">
    <property type="protein sequence ID" value="KAJ9650012.1"/>
    <property type="molecule type" value="Genomic_DNA"/>
</dbReference>
<evidence type="ECO:0000313" key="2">
    <source>
        <dbReference type="Proteomes" id="UP001172386"/>
    </source>
</evidence>
<comment type="caution">
    <text evidence="1">The sequence shown here is derived from an EMBL/GenBank/DDBJ whole genome shotgun (WGS) entry which is preliminary data.</text>
</comment>
<gene>
    <name evidence="1" type="ORF">H2198_010677</name>
</gene>
<accession>A0ACC2ZR66</accession>
<sequence length="283" mass="30364">MPQFGTFRTVDTVLQRPVRLPGYVVPLANAQDGRLSEFLFVPYYGACIHVPPPPPNQIVHVVLPRPIEMPDMYSPFFLAGTLSAERLDDDLAGSAYTMRGDAVVATPEGKPAPSATADARIDRWDALRPDEVTYQRPPPQIGLSRNGMEGVGGLIDDTGSGTPPGLEIDHSSADRAKQFGSSRVVDAVDGRAVDLDGYVVPLGTNDAGLVDELLFVPFYGACIHVPPPPPNQIIHVTLATPIALGDLWDPYRLAGRLQVKRFDADIASASYDAAAATLTAIRN</sequence>
<name>A0ACC2ZR66_9EURO</name>
<proteinExistence type="predicted"/>
<evidence type="ECO:0000313" key="1">
    <source>
        <dbReference type="EMBL" id="KAJ9650012.1"/>
    </source>
</evidence>
<protein>
    <submittedName>
        <fullName evidence="1">Uncharacterized protein</fullName>
    </submittedName>
</protein>